<feature type="region of interest" description="Disordered" evidence="1">
    <location>
        <begin position="49"/>
        <end position="75"/>
    </location>
</feature>
<dbReference type="AlphaFoldDB" id="A0A4P7N7Z4"/>
<proteinExistence type="predicted"/>
<evidence type="ECO:0000313" key="3">
    <source>
        <dbReference type="Proteomes" id="UP000294847"/>
    </source>
</evidence>
<protein>
    <submittedName>
        <fullName evidence="2">Uncharacterized protein</fullName>
    </submittedName>
</protein>
<feature type="compositionally biased region" description="Low complexity" evidence="1">
    <location>
        <begin position="52"/>
        <end position="63"/>
    </location>
</feature>
<name>A0A4P7N7Z4_PYROR</name>
<reference evidence="2 3" key="1">
    <citation type="journal article" date="2019" name="Mol. Biol. Evol.">
        <title>Blast fungal genomes show frequent chromosomal changes, gene gains and losses, and effector gene turnover.</title>
        <authorList>
            <person name="Gomez Luciano L.B."/>
            <person name="Jason Tsai I."/>
            <person name="Chuma I."/>
            <person name="Tosa Y."/>
            <person name="Chen Y.H."/>
            <person name="Li J.Y."/>
            <person name="Li M.Y."/>
            <person name="Jade Lu M.Y."/>
            <person name="Nakayashiki H."/>
            <person name="Li W.H."/>
        </authorList>
    </citation>
    <scope>NUCLEOTIDE SEQUENCE [LARGE SCALE GENOMIC DNA]</scope>
    <source>
        <strain evidence="2">MZ5-1-6</strain>
    </source>
</reference>
<organism evidence="2 3">
    <name type="scientific">Pyricularia oryzae</name>
    <name type="common">Rice blast fungus</name>
    <name type="synonym">Magnaporthe oryzae</name>
    <dbReference type="NCBI Taxonomy" id="318829"/>
    <lineage>
        <taxon>Eukaryota</taxon>
        <taxon>Fungi</taxon>
        <taxon>Dikarya</taxon>
        <taxon>Ascomycota</taxon>
        <taxon>Pezizomycotina</taxon>
        <taxon>Sordariomycetes</taxon>
        <taxon>Sordariomycetidae</taxon>
        <taxon>Magnaporthales</taxon>
        <taxon>Pyriculariaceae</taxon>
        <taxon>Pyricularia</taxon>
    </lineage>
</organism>
<sequence length="75" mass="7860">MLQSPLAGNLSSPQGSPQGAETPVKISLVVRNTVVHLWFSSIMILMKAQTNKTGSPPTTATSKSSKKGHLSQDVG</sequence>
<dbReference type="EMBL" id="CP034206">
    <property type="protein sequence ID" value="QBZ58593.1"/>
    <property type="molecule type" value="Genomic_DNA"/>
</dbReference>
<feature type="compositionally biased region" description="Polar residues" evidence="1">
    <location>
        <begin position="9"/>
        <end position="19"/>
    </location>
</feature>
<evidence type="ECO:0000256" key="1">
    <source>
        <dbReference type="SAM" id="MobiDB-lite"/>
    </source>
</evidence>
<evidence type="ECO:0000313" key="2">
    <source>
        <dbReference type="EMBL" id="QBZ58593.1"/>
    </source>
</evidence>
<accession>A0A4P7N7Z4</accession>
<dbReference type="Proteomes" id="UP000294847">
    <property type="component" value="Chromosome 3"/>
</dbReference>
<gene>
    <name evidence="2" type="ORF">PoMZ_03549</name>
</gene>
<feature type="region of interest" description="Disordered" evidence="1">
    <location>
        <begin position="1"/>
        <end position="24"/>
    </location>
</feature>